<accession>L0K5P9</accession>
<dbReference type="HOGENOM" id="CLU_3409419_0_0_9"/>
<reference evidence="3" key="1">
    <citation type="submission" date="2012-02" db="EMBL/GenBank/DDBJ databases">
        <title>The complete genome of Halobacteroides halobius DSM 5150.</title>
        <authorList>
            <person name="Lucas S."/>
            <person name="Copeland A."/>
            <person name="Lapidus A."/>
            <person name="Glavina del Rio T."/>
            <person name="Dalin E."/>
            <person name="Tice H."/>
            <person name="Bruce D."/>
            <person name="Goodwin L."/>
            <person name="Pitluck S."/>
            <person name="Peters L."/>
            <person name="Mikhailova N."/>
            <person name="Gu W."/>
            <person name="Kyrpides N."/>
            <person name="Mavromatis K."/>
            <person name="Ivanova N."/>
            <person name="Brettin T."/>
            <person name="Detter J.C."/>
            <person name="Han C."/>
            <person name="Larimer F."/>
            <person name="Land M."/>
            <person name="Hauser L."/>
            <person name="Markowitz V."/>
            <person name="Cheng J.-F."/>
            <person name="Hugenholtz P."/>
            <person name="Woyke T."/>
            <person name="Wu D."/>
            <person name="Tindall B."/>
            <person name="Pomrenke H."/>
            <person name="Brambilla E."/>
            <person name="Klenk H.-P."/>
            <person name="Eisen J.A."/>
        </authorList>
    </citation>
    <scope>NUCLEOTIDE SEQUENCE [LARGE SCALE GENOMIC DNA]</scope>
    <source>
        <strain evidence="3">ATCC 35273 / DSM 5150 / MD-1</strain>
    </source>
</reference>
<gene>
    <name evidence="2" type="ordered locus">Halha_0639</name>
</gene>
<protein>
    <submittedName>
        <fullName evidence="2">Uncharacterized protein</fullName>
    </submittedName>
</protein>
<keyword evidence="1" id="KW-0472">Membrane</keyword>
<keyword evidence="1" id="KW-0812">Transmembrane</keyword>
<dbReference type="AlphaFoldDB" id="L0K5P9"/>
<feature type="transmembrane region" description="Helical" evidence="1">
    <location>
        <begin position="12"/>
        <end position="28"/>
    </location>
</feature>
<proteinExistence type="predicted"/>
<name>L0K5P9_HALHC</name>
<keyword evidence="3" id="KW-1185">Reference proteome</keyword>
<dbReference type="KEGG" id="hhl:Halha_0639"/>
<organism evidence="2 3">
    <name type="scientific">Halobacteroides halobius (strain ATCC 35273 / DSM 5150 / MD-1)</name>
    <dbReference type="NCBI Taxonomy" id="748449"/>
    <lineage>
        <taxon>Bacteria</taxon>
        <taxon>Bacillati</taxon>
        <taxon>Bacillota</taxon>
        <taxon>Clostridia</taxon>
        <taxon>Halanaerobiales</taxon>
        <taxon>Halobacteroidaceae</taxon>
        <taxon>Halobacteroides</taxon>
    </lineage>
</organism>
<evidence type="ECO:0000256" key="1">
    <source>
        <dbReference type="SAM" id="Phobius"/>
    </source>
</evidence>
<dbReference type="EMBL" id="CP003359">
    <property type="protein sequence ID" value="AGB40612.1"/>
    <property type="molecule type" value="Genomic_DNA"/>
</dbReference>
<evidence type="ECO:0000313" key="2">
    <source>
        <dbReference type="EMBL" id="AGB40612.1"/>
    </source>
</evidence>
<keyword evidence="1" id="KW-1133">Transmembrane helix</keyword>
<sequence length="29" mass="3088">MGDYENGGFGEDYGGILFIIVILLVLGVI</sequence>
<evidence type="ECO:0000313" key="3">
    <source>
        <dbReference type="Proteomes" id="UP000010880"/>
    </source>
</evidence>
<dbReference type="Proteomes" id="UP000010880">
    <property type="component" value="Chromosome"/>
</dbReference>